<keyword evidence="1" id="KW-0732">Signal</keyword>
<keyword evidence="3" id="KW-1185">Reference proteome</keyword>
<dbReference type="RefSeq" id="WP_147374655.1">
    <property type="nucleotide sequence ID" value="NZ_JBHUOI010000041.1"/>
</dbReference>
<feature type="signal peptide" evidence="1">
    <location>
        <begin position="1"/>
        <end position="18"/>
    </location>
</feature>
<organism evidence="2 3">
    <name type="scientific">Hymenobacter rubripertinctus</name>
    <dbReference type="NCBI Taxonomy" id="2029981"/>
    <lineage>
        <taxon>Bacteria</taxon>
        <taxon>Pseudomonadati</taxon>
        <taxon>Bacteroidota</taxon>
        <taxon>Cytophagia</taxon>
        <taxon>Cytophagales</taxon>
        <taxon>Hymenobacteraceae</taxon>
        <taxon>Hymenobacter</taxon>
    </lineage>
</organism>
<evidence type="ECO:0008006" key="4">
    <source>
        <dbReference type="Google" id="ProtNLM"/>
    </source>
</evidence>
<feature type="chain" id="PRO_5019180673" description="Adhesin domain-containing protein" evidence="1">
    <location>
        <begin position="19"/>
        <end position="245"/>
    </location>
</feature>
<evidence type="ECO:0000313" key="3">
    <source>
        <dbReference type="Proteomes" id="UP000284250"/>
    </source>
</evidence>
<name>A0A418QU57_9BACT</name>
<reference evidence="2 3" key="1">
    <citation type="submission" date="2018-09" db="EMBL/GenBank/DDBJ databases">
        <authorList>
            <person name="Zeman M."/>
            <person name="Pardy F."/>
        </authorList>
    </citation>
    <scope>NUCLEOTIDE SEQUENCE [LARGE SCALE GENOMIC DNA]</scope>
    <source>
        <strain evidence="2 3">CCM 8852</strain>
    </source>
</reference>
<gene>
    <name evidence="2" type="ORF">D0T11_13655</name>
</gene>
<evidence type="ECO:0000256" key="1">
    <source>
        <dbReference type="SAM" id="SignalP"/>
    </source>
</evidence>
<accession>A0A418QU57</accession>
<evidence type="ECO:0000313" key="2">
    <source>
        <dbReference type="EMBL" id="RIY08777.1"/>
    </source>
</evidence>
<comment type="caution">
    <text evidence="2">The sequence shown here is derived from an EMBL/GenBank/DDBJ whole genome shotgun (WGS) entry which is preliminary data.</text>
</comment>
<dbReference type="Proteomes" id="UP000284250">
    <property type="component" value="Unassembled WGS sequence"/>
</dbReference>
<reference evidence="2 3" key="2">
    <citation type="submission" date="2019-01" db="EMBL/GenBank/DDBJ databases">
        <title>Hymenobacter humicola sp. nov., isolated from soils in Antarctica.</title>
        <authorList>
            <person name="Sedlacek I."/>
            <person name="Holochova P."/>
            <person name="Kralova S."/>
            <person name="Pantucek R."/>
            <person name="Stankova E."/>
            <person name="Vrbovska V."/>
            <person name="Kristofova L."/>
            <person name="Svec P."/>
            <person name="Busse H.-J."/>
        </authorList>
    </citation>
    <scope>NUCLEOTIDE SEQUENCE [LARGE SCALE GENOMIC DNA]</scope>
    <source>
        <strain evidence="2 3">CCM 8852</strain>
    </source>
</reference>
<sequence length="245" mass="25836">MSRFLLALCALICFRLLAAPGAAAQRVITKTAPVGAGQTVVLDLKYGTTIRLRPATDNQLRLRATVSINQNKLNDALELDLRETPAAVTVMATLDKQALAQARPNDCPASGPGITYYGSWTDGRDGAGSRAGVCATIDYEITLPANATVRLNTISGNVDVAGLTGPLTLRTISGFVDVTWPTAHGAEVAFKSVSGEVYTDQDIAFVNQQPNPIVGYQLKGTLGNSGPAVRLESVSGSVFFRKGTR</sequence>
<dbReference type="AlphaFoldDB" id="A0A418QU57"/>
<protein>
    <recommendedName>
        <fullName evidence="4">Adhesin domain-containing protein</fullName>
    </recommendedName>
</protein>
<dbReference type="EMBL" id="QYCN01000020">
    <property type="protein sequence ID" value="RIY08777.1"/>
    <property type="molecule type" value="Genomic_DNA"/>
</dbReference>
<proteinExistence type="predicted"/>
<dbReference type="OrthoDB" id="1115882at2"/>